<dbReference type="EMBL" id="CP016809">
    <property type="protein sequence ID" value="ANY71513.1"/>
    <property type="molecule type" value="Genomic_DNA"/>
</dbReference>
<dbReference type="PROSITE" id="PS51257">
    <property type="entry name" value="PROKAR_LIPOPROTEIN"/>
    <property type="match status" value="1"/>
</dbReference>
<dbReference type="Pfam" id="PF02557">
    <property type="entry name" value="VanY"/>
    <property type="match status" value="1"/>
</dbReference>
<evidence type="ECO:0000256" key="2">
    <source>
        <dbReference type="SAM" id="SignalP"/>
    </source>
</evidence>
<organism evidence="4">
    <name type="scientific">Paenibacillus ihbetae</name>
    <dbReference type="NCBI Taxonomy" id="1870820"/>
    <lineage>
        <taxon>Bacteria</taxon>
        <taxon>Bacillati</taxon>
        <taxon>Bacillota</taxon>
        <taxon>Bacilli</taxon>
        <taxon>Bacillales</taxon>
        <taxon>Paenibacillaceae</taxon>
        <taxon>Paenibacillus</taxon>
    </lineage>
</organism>
<sequence length="307" mass="34784">MKKWIMLLIIVFILAGCDSAEKPQHTGNGRNESAGQDSAVQPAKQNTDDSQTHQKPDAGVQTVLVKEDQIRRGNLVLVNKEFKLDADAVPSDIVHLHDTPELLQGYALLDNSIRLSRQVAEHFNGMMEAAAKDGVVHFMLSSGYRDMEEQEQLYREKGADYALPAGYSEHNLGLSMDIGSTQMPIDRSPEGRWLQEHAWKYGFILRYPKDKTEITGIQYEPWHFRYVGLPHSRIMEEKRFTLEEYLMFLKKEKEFSTTVEGQRYDIRYVPVAKGGTSIKLPDHSPYVLSGNNMDGVIVTVIRGGGDR</sequence>
<dbReference type="GO" id="GO:0004180">
    <property type="term" value="F:carboxypeptidase activity"/>
    <property type="evidence" value="ECO:0007669"/>
    <property type="project" value="UniProtKB-KW"/>
</dbReference>
<dbReference type="SUPFAM" id="SSF55166">
    <property type="entry name" value="Hedgehog/DD-peptidase"/>
    <property type="match status" value="1"/>
</dbReference>
<proteinExistence type="predicted"/>
<keyword evidence="4" id="KW-0121">Carboxypeptidase</keyword>
<dbReference type="Gene3D" id="3.30.200.180">
    <property type="match status" value="1"/>
</dbReference>
<dbReference type="Gene3D" id="3.30.1380.10">
    <property type="match status" value="1"/>
</dbReference>
<dbReference type="GO" id="GO:0006508">
    <property type="term" value="P:proteolysis"/>
    <property type="evidence" value="ECO:0007669"/>
    <property type="project" value="InterPro"/>
</dbReference>
<evidence type="ECO:0000256" key="1">
    <source>
        <dbReference type="SAM" id="MobiDB-lite"/>
    </source>
</evidence>
<feature type="region of interest" description="Disordered" evidence="1">
    <location>
        <begin position="23"/>
        <end position="60"/>
    </location>
</feature>
<feature type="chain" id="PRO_5008535463" evidence="2">
    <location>
        <begin position="21"/>
        <end position="307"/>
    </location>
</feature>
<gene>
    <name evidence="4" type="ORF">BBD41_02365</name>
</gene>
<keyword evidence="2" id="KW-0732">Signal</keyword>
<feature type="compositionally biased region" description="Polar residues" evidence="1">
    <location>
        <begin position="25"/>
        <end position="45"/>
    </location>
</feature>
<evidence type="ECO:0000313" key="4">
    <source>
        <dbReference type="EMBL" id="ANY71513.1"/>
    </source>
</evidence>
<reference evidence="4" key="1">
    <citation type="submission" date="2016-08" db="EMBL/GenBank/DDBJ databases">
        <title>Complete Genome Seqeunce of Paenibacillus sp. nov. IHBB 9852 from high altitute lake of Indian trans-Himalayas.</title>
        <authorList>
            <person name="Kiran S."/>
            <person name="Swarnkar M.K."/>
            <person name="Rana A."/>
            <person name="Tewari R."/>
            <person name="Gulati A."/>
        </authorList>
    </citation>
    <scope>NUCLEOTIDE SEQUENCE [LARGE SCALE GENOMIC DNA]</scope>
    <source>
        <strain evidence="4">IHBB 9852</strain>
    </source>
</reference>
<dbReference type="AlphaFoldDB" id="A0A1B2DUX8"/>
<dbReference type="PANTHER" id="PTHR34385:SF1">
    <property type="entry name" value="PEPTIDOGLYCAN L-ALANYL-D-GLUTAMATE ENDOPEPTIDASE CWLK"/>
    <property type="match status" value="1"/>
</dbReference>
<evidence type="ECO:0000259" key="3">
    <source>
        <dbReference type="Pfam" id="PF02557"/>
    </source>
</evidence>
<feature type="domain" description="D-alanyl-D-alanine carboxypeptidase-like core" evidence="3">
    <location>
        <begin position="113"/>
        <end position="228"/>
    </location>
</feature>
<protein>
    <submittedName>
        <fullName evidence="4">D-Ala-D-Ala carboxypeptidase VanY</fullName>
    </submittedName>
</protein>
<dbReference type="KEGG" id="pib:BBD41_02365"/>
<keyword evidence="4" id="KW-0645">Protease</keyword>
<name>A0A1B2DUX8_9BACL</name>
<accession>A0A1B2DUX8</accession>
<dbReference type="CDD" id="cd14852">
    <property type="entry name" value="LD-carboxypeptidase"/>
    <property type="match status" value="1"/>
</dbReference>
<dbReference type="InterPro" id="IPR003709">
    <property type="entry name" value="VanY-like_core_dom"/>
</dbReference>
<dbReference type="InterPro" id="IPR052179">
    <property type="entry name" value="DD-CPase-like"/>
</dbReference>
<feature type="compositionally biased region" description="Basic and acidic residues" evidence="1">
    <location>
        <begin position="46"/>
        <end position="56"/>
    </location>
</feature>
<dbReference type="RefSeq" id="WP_099476588.1">
    <property type="nucleotide sequence ID" value="NZ_CP016809.1"/>
</dbReference>
<dbReference type="InterPro" id="IPR009045">
    <property type="entry name" value="Zn_M74/Hedgehog-like"/>
</dbReference>
<dbReference type="PANTHER" id="PTHR34385">
    <property type="entry name" value="D-ALANYL-D-ALANINE CARBOXYPEPTIDASE"/>
    <property type="match status" value="1"/>
</dbReference>
<keyword evidence="4" id="KW-0378">Hydrolase</keyword>
<dbReference type="InterPro" id="IPR058193">
    <property type="entry name" value="VanY/YodJ_core_dom"/>
</dbReference>
<feature type="signal peptide" evidence="2">
    <location>
        <begin position="1"/>
        <end position="20"/>
    </location>
</feature>